<keyword evidence="3" id="KW-1185">Reference proteome</keyword>
<dbReference type="AlphaFoldDB" id="A0A1H9J6Q0"/>
<keyword evidence="1" id="KW-0472">Membrane</keyword>
<dbReference type="STRING" id="402600.SAMN05216188_105235"/>
<gene>
    <name evidence="2" type="ORF">SAMN05216188_105235</name>
</gene>
<feature type="transmembrane region" description="Helical" evidence="1">
    <location>
        <begin position="75"/>
        <end position="99"/>
    </location>
</feature>
<dbReference type="RefSeq" id="WP_177221111.1">
    <property type="nucleotide sequence ID" value="NZ_FOFR01000005.1"/>
</dbReference>
<evidence type="ECO:0000256" key="1">
    <source>
        <dbReference type="SAM" id="Phobius"/>
    </source>
</evidence>
<organism evidence="2 3">
    <name type="scientific">Lentzea xinjiangensis</name>
    <dbReference type="NCBI Taxonomy" id="402600"/>
    <lineage>
        <taxon>Bacteria</taxon>
        <taxon>Bacillati</taxon>
        <taxon>Actinomycetota</taxon>
        <taxon>Actinomycetes</taxon>
        <taxon>Pseudonocardiales</taxon>
        <taxon>Pseudonocardiaceae</taxon>
        <taxon>Lentzea</taxon>
    </lineage>
</organism>
<sequence length="170" mass="17541">MLSGVTISAGTGVLAGVAVGTGTALAAFVNQPADTAHAVDPRSAFRADRGSVLLAGSFGGFLFGVALGVSGAMPIGFVVLSGVGFAAIGVVALALGSAWGEFCLARMWFALRGELPWRLLAFLDDGHERGLLRQSGAAYQFRHARLQDRLASSLEEQGTTARGGHRRLEG</sequence>
<name>A0A1H9J6Q0_9PSEU</name>
<keyword evidence="1" id="KW-0812">Transmembrane</keyword>
<dbReference type="Proteomes" id="UP000199352">
    <property type="component" value="Unassembled WGS sequence"/>
</dbReference>
<accession>A0A1H9J6Q0</accession>
<reference evidence="3" key="1">
    <citation type="submission" date="2016-10" db="EMBL/GenBank/DDBJ databases">
        <authorList>
            <person name="Varghese N."/>
            <person name="Submissions S."/>
        </authorList>
    </citation>
    <scope>NUCLEOTIDE SEQUENCE [LARGE SCALE GENOMIC DNA]</scope>
    <source>
        <strain evidence="3">CGMCC 4.3525</strain>
    </source>
</reference>
<keyword evidence="1" id="KW-1133">Transmembrane helix</keyword>
<evidence type="ECO:0000313" key="2">
    <source>
        <dbReference type="EMBL" id="SEQ82483.1"/>
    </source>
</evidence>
<proteinExistence type="predicted"/>
<dbReference type="EMBL" id="FOFR01000005">
    <property type="protein sequence ID" value="SEQ82483.1"/>
    <property type="molecule type" value="Genomic_DNA"/>
</dbReference>
<feature type="transmembrane region" description="Helical" evidence="1">
    <location>
        <begin position="6"/>
        <end position="29"/>
    </location>
</feature>
<protein>
    <submittedName>
        <fullName evidence="2">Uncharacterized protein</fullName>
    </submittedName>
</protein>
<evidence type="ECO:0000313" key="3">
    <source>
        <dbReference type="Proteomes" id="UP000199352"/>
    </source>
</evidence>
<feature type="transmembrane region" description="Helical" evidence="1">
    <location>
        <begin position="50"/>
        <end position="69"/>
    </location>
</feature>